<keyword evidence="2" id="KW-0808">Transferase</keyword>
<dbReference type="InterPro" id="IPR029044">
    <property type="entry name" value="Nucleotide-diphossugar_trans"/>
</dbReference>
<accession>A0AAW6Q1D1</accession>
<organism evidence="4 5">
    <name type="scientific">Ligilactobacillus salivarius</name>
    <dbReference type="NCBI Taxonomy" id="1624"/>
    <lineage>
        <taxon>Bacteria</taxon>
        <taxon>Bacillati</taxon>
        <taxon>Bacillota</taxon>
        <taxon>Bacilli</taxon>
        <taxon>Lactobacillales</taxon>
        <taxon>Lactobacillaceae</taxon>
        <taxon>Ligilactobacillus</taxon>
    </lineage>
</organism>
<dbReference type="PANTHER" id="PTHR22916:SF51">
    <property type="entry name" value="GLYCOSYLTRANSFERASE EPSH-RELATED"/>
    <property type="match status" value="1"/>
</dbReference>
<sequence length="338" mass="40021">MKKNLNIIQLITGVDEKDVWDKSSLIKEEIVVVAKVSIGIPVYNVEEYLRRCLNSISEQTFTDFEVIMVDDGSTDNSFSICQEYVAKDSRFKLIHQENKGLAGARNTCIKNMHGEFITWIDSDDKVKPDYLEKLLQVQVETGAQIINCIYYGIKDGIEYYYDYTPVYPDLKKIELSRRDVLRTVLLDKYKIIALWGNLVDSKLYKGWLCSQGVTFEDVDNKFKLYLKTNKVVLVPEQLYGYRQRNSSIMKAATRKKTFSEELELTKNLMHFIEKYAYYMEVANIDVEEEHLHILEFIDVFFNSYRVDMIENEEDKQRYFKYINRYKEKLKRYWNMCGE</sequence>
<dbReference type="Proteomes" id="UP001213566">
    <property type="component" value="Unassembled WGS sequence"/>
</dbReference>
<dbReference type="EMBL" id="JARKHV010000004">
    <property type="protein sequence ID" value="MDF4186552.1"/>
    <property type="molecule type" value="Genomic_DNA"/>
</dbReference>
<proteinExistence type="predicted"/>
<comment type="caution">
    <text evidence="4">The sequence shown here is derived from an EMBL/GenBank/DDBJ whole genome shotgun (WGS) entry which is preliminary data.</text>
</comment>
<dbReference type="PANTHER" id="PTHR22916">
    <property type="entry name" value="GLYCOSYLTRANSFERASE"/>
    <property type="match status" value="1"/>
</dbReference>
<dbReference type="InterPro" id="IPR001173">
    <property type="entry name" value="Glyco_trans_2-like"/>
</dbReference>
<reference evidence="4" key="1">
    <citation type="submission" date="2023-02" db="EMBL/GenBank/DDBJ databases">
        <title>Draft Whole-Genome Sequences of competitive exclusion Lactobacillus salivarius strains for Poultry.</title>
        <authorList>
            <person name="Ma L.M."/>
            <person name="Lopez-Guerra N."/>
            <person name="Zhang G."/>
        </authorList>
    </citation>
    <scope>NUCLEOTIDE SEQUENCE</scope>
    <source>
        <strain evidence="4">Salm-9</strain>
    </source>
</reference>
<dbReference type="SUPFAM" id="SSF53448">
    <property type="entry name" value="Nucleotide-diphospho-sugar transferases"/>
    <property type="match status" value="1"/>
</dbReference>
<evidence type="ECO:0000313" key="5">
    <source>
        <dbReference type="Proteomes" id="UP001213566"/>
    </source>
</evidence>
<name>A0AAW6Q1D1_9LACO</name>
<evidence type="ECO:0000313" key="4">
    <source>
        <dbReference type="EMBL" id="MDF4186552.1"/>
    </source>
</evidence>
<evidence type="ECO:0000256" key="2">
    <source>
        <dbReference type="ARBA" id="ARBA00022679"/>
    </source>
</evidence>
<gene>
    <name evidence="4" type="ORF">PV940_05780</name>
</gene>
<keyword evidence="1" id="KW-0328">Glycosyltransferase</keyword>
<feature type="domain" description="Glycosyltransferase 2-like" evidence="3">
    <location>
        <begin position="37"/>
        <end position="165"/>
    </location>
</feature>
<evidence type="ECO:0000259" key="3">
    <source>
        <dbReference type="Pfam" id="PF00535"/>
    </source>
</evidence>
<dbReference type="CDD" id="cd00761">
    <property type="entry name" value="Glyco_tranf_GTA_type"/>
    <property type="match status" value="1"/>
</dbReference>
<protein>
    <submittedName>
        <fullName evidence="4">Glycosyltransferase family 2 protein</fullName>
    </submittedName>
</protein>
<dbReference type="AlphaFoldDB" id="A0AAW6Q1D1"/>
<evidence type="ECO:0000256" key="1">
    <source>
        <dbReference type="ARBA" id="ARBA00022676"/>
    </source>
</evidence>
<dbReference type="GO" id="GO:0016757">
    <property type="term" value="F:glycosyltransferase activity"/>
    <property type="evidence" value="ECO:0007669"/>
    <property type="project" value="UniProtKB-KW"/>
</dbReference>
<dbReference type="Pfam" id="PF00535">
    <property type="entry name" value="Glycos_transf_2"/>
    <property type="match status" value="1"/>
</dbReference>
<dbReference type="Gene3D" id="3.90.550.10">
    <property type="entry name" value="Spore Coat Polysaccharide Biosynthesis Protein SpsA, Chain A"/>
    <property type="match status" value="1"/>
</dbReference>